<evidence type="ECO:0000256" key="1">
    <source>
        <dbReference type="SAM" id="Phobius"/>
    </source>
</evidence>
<keyword evidence="3" id="KW-0482">Metalloprotease</keyword>
<feature type="transmembrane region" description="Helical" evidence="1">
    <location>
        <begin position="20"/>
        <end position="42"/>
    </location>
</feature>
<evidence type="ECO:0000313" key="4">
    <source>
        <dbReference type="Proteomes" id="UP000261324"/>
    </source>
</evidence>
<feature type="transmembrane region" description="Helical" evidence="1">
    <location>
        <begin position="281"/>
        <end position="300"/>
    </location>
</feature>
<keyword evidence="3" id="KW-0378">Hydrolase</keyword>
<accession>A0A3E4PH07</accession>
<feature type="transmembrane region" description="Helical" evidence="1">
    <location>
        <begin position="306"/>
        <end position="324"/>
    </location>
</feature>
<feature type="transmembrane region" description="Helical" evidence="1">
    <location>
        <begin position="80"/>
        <end position="102"/>
    </location>
</feature>
<proteinExistence type="predicted"/>
<feature type="transmembrane region" description="Helical" evidence="1">
    <location>
        <begin position="108"/>
        <end position="126"/>
    </location>
</feature>
<sequence length="330" mass="39541">MLLLKEENIMKNFKYKESPIFRFLLFLYSFELFFFIIVYLYVHITNRTYIPSNYILVMLLPALSALFATNSVFPYNKANTFFTFFTFYFILIFLYTIFSLFFPYNNKLIFKTLVVLGSLISLYILFTLPDKNRKHTGLTDDISIREILKYTICFIFLFSLMVRLEFFCDYFATHDLTQLTIPLANWNRLPELILTFLLTYILYWGEEYGWGYYLFPLLTQKYGIYKSIIFLGIIKIFFHLPLDYYLNPNTIPFALLFTRSLIIFSSNIYDCWIYKRTSTIWIAVILHYFNNNLLDLWQLTDKSLSFSTPLAAFCYTVIFGSFIFSKTFRE</sequence>
<comment type="caution">
    <text evidence="3">The sequence shown here is derived from an EMBL/GenBank/DDBJ whole genome shotgun (WGS) entry which is preliminary data.</text>
</comment>
<evidence type="ECO:0000259" key="2">
    <source>
        <dbReference type="Pfam" id="PF02517"/>
    </source>
</evidence>
<feature type="transmembrane region" description="Helical" evidence="1">
    <location>
        <begin position="54"/>
        <end position="73"/>
    </location>
</feature>
<dbReference type="PANTHER" id="PTHR35797">
    <property type="entry name" value="PROTEASE-RELATED"/>
    <property type="match status" value="1"/>
</dbReference>
<keyword evidence="3" id="KW-0645">Protease</keyword>
<keyword evidence="1" id="KW-0812">Transmembrane</keyword>
<feature type="transmembrane region" description="Helical" evidence="1">
    <location>
        <begin position="147"/>
        <end position="172"/>
    </location>
</feature>
<feature type="transmembrane region" description="Helical" evidence="1">
    <location>
        <begin position="192"/>
        <end position="215"/>
    </location>
</feature>
<dbReference type="PANTHER" id="PTHR35797:SF1">
    <property type="entry name" value="PROTEASE"/>
    <property type="match status" value="1"/>
</dbReference>
<name>A0A3E4PH07_9FIRM</name>
<keyword evidence="1" id="KW-0472">Membrane</keyword>
<dbReference type="Proteomes" id="UP000261324">
    <property type="component" value="Unassembled WGS sequence"/>
</dbReference>
<dbReference type="GO" id="GO:0080120">
    <property type="term" value="P:CAAX-box protein maturation"/>
    <property type="evidence" value="ECO:0007669"/>
    <property type="project" value="UniProtKB-ARBA"/>
</dbReference>
<evidence type="ECO:0000313" key="3">
    <source>
        <dbReference type="EMBL" id="RGK79239.1"/>
    </source>
</evidence>
<dbReference type="EMBL" id="QSRA01000033">
    <property type="protein sequence ID" value="RGK79239.1"/>
    <property type="molecule type" value="Genomic_DNA"/>
</dbReference>
<dbReference type="GO" id="GO:0008237">
    <property type="term" value="F:metallopeptidase activity"/>
    <property type="evidence" value="ECO:0007669"/>
    <property type="project" value="UniProtKB-KW"/>
</dbReference>
<protein>
    <submittedName>
        <fullName evidence="3">CPBP family intramembrane metalloprotease</fullName>
    </submittedName>
</protein>
<organism evidence="3 4">
    <name type="scientific">Dorea formicigenerans</name>
    <dbReference type="NCBI Taxonomy" id="39486"/>
    <lineage>
        <taxon>Bacteria</taxon>
        <taxon>Bacillati</taxon>
        <taxon>Bacillota</taxon>
        <taxon>Clostridia</taxon>
        <taxon>Lachnospirales</taxon>
        <taxon>Lachnospiraceae</taxon>
        <taxon>Dorea</taxon>
    </lineage>
</organism>
<dbReference type="AlphaFoldDB" id="A0A3E4PH07"/>
<dbReference type="Pfam" id="PF02517">
    <property type="entry name" value="Rce1-like"/>
    <property type="match status" value="1"/>
</dbReference>
<dbReference type="InterPro" id="IPR003675">
    <property type="entry name" value="Rce1/LyrA-like_dom"/>
</dbReference>
<feature type="domain" description="CAAX prenyl protease 2/Lysostaphin resistance protein A-like" evidence="2">
    <location>
        <begin position="192"/>
        <end position="291"/>
    </location>
</feature>
<reference evidence="3 4" key="1">
    <citation type="submission" date="2018-08" db="EMBL/GenBank/DDBJ databases">
        <title>A genome reference for cultivated species of the human gut microbiota.</title>
        <authorList>
            <person name="Zou Y."/>
            <person name="Xue W."/>
            <person name="Luo G."/>
        </authorList>
    </citation>
    <scope>NUCLEOTIDE SEQUENCE [LARGE SCALE GENOMIC DNA]</scope>
    <source>
        <strain evidence="3 4">TF09-3</strain>
    </source>
</reference>
<dbReference type="GO" id="GO:0006508">
    <property type="term" value="P:proteolysis"/>
    <property type="evidence" value="ECO:0007669"/>
    <property type="project" value="UniProtKB-KW"/>
</dbReference>
<feature type="transmembrane region" description="Helical" evidence="1">
    <location>
        <begin position="251"/>
        <end position="269"/>
    </location>
</feature>
<dbReference type="InterPro" id="IPR042150">
    <property type="entry name" value="MmRce1-like"/>
</dbReference>
<keyword evidence="1" id="KW-1133">Transmembrane helix</keyword>
<gene>
    <name evidence="3" type="ORF">DXC93_15765</name>
</gene>
<feature type="transmembrane region" description="Helical" evidence="1">
    <location>
        <begin position="227"/>
        <end position="245"/>
    </location>
</feature>
<dbReference type="GO" id="GO:0004175">
    <property type="term" value="F:endopeptidase activity"/>
    <property type="evidence" value="ECO:0007669"/>
    <property type="project" value="UniProtKB-ARBA"/>
</dbReference>